<reference evidence="4 5" key="1">
    <citation type="submission" date="2018-10" db="EMBL/GenBank/DDBJ databases">
        <title>Genomic Encyclopedia of Archaeal and Bacterial Type Strains, Phase II (KMG-II): from individual species to whole genera.</title>
        <authorList>
            <person name="Goeker M."/>
        </authorList>
    </citation>
    <scope>NUCLEOTIDE SEQUENCE [LARGE SCALE GENOMIC DNA]</scope>
    <source>
        <strain evidence="4 5">DSM 14954</strain>
    </source>
</reference>
<keyword evidence="5" id="KW-1185">Reference proteome</keyword>
<accession>A0A660L233</accession>
<dbReference type="Gene3D" id="3.40.630.30">
    <property type="match status" value="1"/>
</dbReference>
<dbReference type="RefSeq" id="WP_170179390.1">
    <property type="nucleotide sequence ID" value="NZ_RBIL01000002.1"/>
</dbReference>
<dbReference type="PROSITE" id="PS51186">
    <property type="entry name" value="GNAT"/>
    <property type="match status" value="1"/>
</dbReference>
<keyword evidence="1 4" id="KW-0808">Transferase</keyword>
<evidence type="ECO:0000313" key="4">
    <source>
        <dbReference type="EMBL" id="RKQ86979.1"/>
    </source>
</evidence>
<dbReference type="Pfam" id="PF00583">
    <property type="entry name" value="Acetyltransf_1"/>
    <property type="match status" value="1"/>
</dbReference>
<dbReference type="PANTHER" id="PTHR43877">
    <property type="entry name" value="AMINOALKYLPHOSPHONATE N-ACETYLTRANSFERASE-RELATED-RELATED"/>
    <property type="match status" value="1"/>
</dbReference>
<dbReference type="InterPro" id="IPR000182">
    <property type="entry name" value="GNAT_dom"/>
</dbReference>
<feature type="domain" description="N-acetyltransferase" evidence="3">
    <location>
        <begin position="4"/>
        <end position="161"/>
    </location>
</feature>
<dbReference type="GO" id="GO:0016747">
    <property type="term" value="F:acyltransferase activity, transferring groups other than amino-acyl groups"/>
    <property type="evidence" value="ECO:0007669"/>
    <property type="project" value="InterPro"/>
</dbReference>
<dbReference type="AlphaFoldDB" id="A0A660L233"/>
<dbReference type="InterPro" id="IPR016181">
    <property type="entry name" value="Acyl_CoA_acyltransferase"/>
</dbReference>
<dbReference type="InterPro" id="IPR050832">
    <property type="entry name" value="Bact_Acetyltransf"/>
</dbReference>
<evidence type="ECO:0000256" key="2">
    <source>
        <dbReference type="ARBA" id="ARBA00023315"/>
    </source>
</evidence>
<organism evidence="4 5">
    <name type="scientific">Solirubrobacter pauli</name>
    <dbReference type="NCBI Taxonomy" id="166793"/>
    <lineage>
        <taxon>Bacteria</taxon>
        <taxon>Bacillati</taxon>
        <taxon>Actinomycetota</taxon>
        <taxon>Thermoleophilia</taxon>
        <taxon>Solirubrobacterales</taxon>
        <taxon>Solirubrobacteraceae</taxon>
        <taxon>Solirubrobacter</taxon>
    </lineage>
</organism>
<dbReference type="Proteomes" id="UP000278962">
    <property type="component" value="Unassembled WGS sequence"/>
</dbReference>
<gene>
    <name evidence="4" type="ORF">C8N24_4998</name>
</gene>
<comment type="caution">
    <text evidence="4">The sequence shown here is derived from an EMBL/GenBank/DDBJ whole genome shotgun (WGS) entry which is preliminary data.</text>
</comment>
<keyword evidence="2" id="KW-0012">Acyltransferase</keyword>
<dbReference type="CDD" id="cd04301">
    <property type="entry name" value="NAT_SF"/>
    <property type="match status" value="1"/>
</dbReference>
<dbReference type="SUPFAM" id="SSF55729">
    <property type="entry name" value="Acyl-CoA N-acyltransferases (Nat)"/>
    <property type="match status" value="1"/>
</dbReference>
<sequence>MKDLALRALTGADADALTALARACDETYLEWTPKGWAVPDAPPGWANKYLRPEAWIEGAFEPSGRLVATVAFRPSDVAADVAHVGLVFTHPSRWREGIAGALLSRAEAEMVVRGFVSEILWTPDGAPAEAFYRARGWARDGRTEWHPWVGLQMVGYARDLP</sequence>
<dbReference type="EMBL" id="RBIL01000002">
    <property type="protein sequence ID" value="RKQ86979.1"/>
    <property type="molecule type" value="Genomic_DNA"/>
</dbReference>
<evidence type="ECO:0000256" key="1">
    <source>
        <dbReference type="ARBA" id="ARBA00022679"/>
    </source>
</evidence>
<name>A0A660L233_9ACTN</name>
<evidence type="ECO:0000313" key="5">
    <source>
        <dbReference type="Proteomes" id="UP000278962"/>
    </source>
</evidence>
<evidence type="ECO:0000259" key="3">
    <source>
        <dbReference type="PROSITE" id="PS51186"/>
    </source>
</evidence>
<protein>
    <submittedName>
        <fullName evidence="4">Acetyltransferase (GNAT) family protein</fullName>
    </submittedName>
</protein>
<proteinExistence type="predicted"/>